<keyword evidence="1" id="KW-0472">Membrane</keyword>
<dbReference type="GO" id="GO:0080120">
    <property type="term" value="P:CAAX-box protein maturation"/>
    <property type="evidence" value="ECO:0007669"/>
    <property type="project" value="UniProtKB-ARBA"/>
</dbReference>
<evidence type="ECO:0000259" key="2">
    <source>
        <dbReference type="Pfam" id="PF02517"/>
    </source>
</evidence>
<dbReference type="AlphaFoldDB" id="A0A1H3A1S1"/>
<protein>
    <recommendedName>
        <fullName evidence="2">CAAX prenyl protease 2/Lysostaphin resistance protein A-like domain-containing protein</fullName>
    </recommendedName>
</protein>
<dbReference type="EMBL" id="FNMV01000008">
    <property type="protein sequence ID" value="SDX23595.1"/>
    <property type="molecule type" value="Genomic_DNA"/>
</dbReference>
<dbReference type="PANTHER" id="PTHR39430">
    <property type="entry name" value="MEMBRANE-ASSOCIATED PROTEASE-RELATED"/>
    <property type="match status" value="1"/>
</dbReference>
<dbReference type="Pfam" id="PF02517">
    <property type="entry name" value="Rce1-like"/>
    <property type="match status" value="1"/>
</dbReference>
<keyword evidence="1" id="KW-1133">Transmembrane helix</keyword>
<proteinExistence type="predicted"/>
<evidence type="ECO:0000313" key="3">
    <source>
        <dbReference type="EMBL" id="SDX23595.1"/>
    </source>
</evidence>
<dbReference type="OrthoDB" id="324900at2"/>
<reference evidence="4" key="1">
    <citation type="submission" date="2016-10" db="EMBL/GenBank/DDBJ databases">
        <authorList>
            <person name="Varghese N."/>
            <person name="Submissions S."/>
        </authorList>
    </citation>
    <scope>NUCLEOTIDE SEQUENCE [LARGE SCALE GENOMIC DNA]</scope>
    <source>
        <strain evidence="4">DSM 15718</strain>
    </source>
</reference>
<dbReference type="GO" id="GO:0004175">
    <property type="term" value="F:endopeptidase activity"/>
    <property type="evidence" value="ECO:0007669"/>
    <property type="project" value="UniProtKB-ARBA"/>
</dbReference>
<dbReference type="Proteomes" id="UP000198569">
    <property type="component" value="Unassembled WGS sequence"/>
</dbReference>
<keyword evidence="4" id="KW-1185">Reference proteome</keyword>
<gene>
    <name evidence="3" type="ORF">SAMN05444338_10894</name>
</gene>
<dbReference type="PANTHER" id="PTHR39430:SF1">
    <property type="entry name" value="PROTEASE"/>
    <property type="match status" value="1"/>
</dbReference>
<feature type="transmembrane region" description="Helical" evidence="1">
    <location>
        <begin position="187"/>
        <end position="206"/>
    </location>
</feature>
<feature type="transmembrane region" description="Helical" evidence="1">
    <location>
        <begin position="250"/>
        <end position="276"/>
    </location>
</feature>
<feature type="transmembrane region" description="Helical" evidence="1">
    <location>
        <begin position="55"/>
        <end position="72"/>
    </location>
</feature>
<feature type="transmembrane region" description="Helical" evidence="1">
    <location>
        <begin position="12"/>
        <end position="35"/>
    </location>
</feature>
<accession>A0A1H3A1S1</accession>
<feature type="domain" description="CAAX prenyl protease 2/Lysostaphin resistance protein A-like" evidence="2">
    <location>
        <begin position="132"/>
        <end position="223"/>
    </location>
</feature>
<dbReference type="STRING" id="229203.SAMN05444338_10894"/>
<evidence type="ECO:0000313" key="4">
    <source>
        <dbReference type="Proteomes" id="UP000198569"/>
    </source>
</evidence>
<dbReference type="RefSeq" id="WP_091432288.1">
    <property type="nucleotide sequence ID" value="NZ_FNMV01000008.1"/>
</dbReference>
<organism evidence="3 4">
    <name type="scientific">Flavobacterium degerlachei</name>
    <dbReference type="NCBI Taxonomy" id="229203"/>
    <lineage>
        <taxon>Bacteria</taxon>
        <taxon>Pseudomonadati</taxon>
        <taxon>Bacteroidota</taxon>
        <taxon>Flavobacteriia</taxon>
        <taxon>Flavobacteriales</taxon>
        <taxon>Flavobacteriaceae</taxon>
        <taxon>Flavobacterium</taxon>
    </lineage>
</organism>
<feature type="transmembrane region" description="Helical" evidence="1">
    <location>
        <begin position="96"/>
        <end position="117"/>
    </location>
</feature>
<name>A0A1H3A1S1_9FLAO</name>
<feature type="transmembrane region" description="Helical" evidence="1">
    <location>
        <begin position="162"/>
        <end position="181"/>
    </location>
</feature>
<feature type="transmembrane region" description="Helical" evidence="1">
    <location>
        <begin position="211"/>
        <end position="230"/>
    </location>
</feature>
<dbReference type="InterPro" id="IPR003675">
    <property type="entry name" value="Rce1/LyrA-like_dom"/>
</dbReference>
<feature type="transmembrane region" description="Helical" evidence="1">
    <location>
        <begin position="132"/>
        <end position="150"/>
    </location>
</feature>
<keyword evidence="1" id="KW-0812">Transmembrane</keyword>
<sequence>MKIPFNDKHQGLYKAVTIILPYIFIVGSLQVLAAYFSGYDYMHRDTFPRTSLQTFFSSFATVIGTVVTVLLFQKKKIDLKSFGRLGFQTISVKKELILGLLLGFVIMSTGFLSLLLINEISIQSIHFNLTELLLNVGLFICVAISEEILCRGYMLSTLMKSYNKYVALAISALLFSLLHIANDFISILNLFDLFIAGILLGICYIFTRRLWFAIALHFSWNFFQGTIFGFNVSGNDHYSLLQINYSNPSIWNGGGFGFEGSVLSIVFQVVAIYLIYDHYNNKRFKLSLANFL</sequence>
<evidence type="ECO:0000256" key="1">
    <source>
        <dbReference type="SAM" id="Phobius"/>
    </source>
</evidence>